<proteinExistence type="predicted"/>
<keyword evidence="1" id="KW-0812">Transmembrane</keyword>
<organism evidence="2 3">
    <name type="scientific">candidate division WOR-3 bacterium JGI_Cruoil_03_44_89</name>
    <dbReference type="NCBI Taxonomy" id="1973748"/>
    <lineage>
        <taxon>Bacteria</taxon>
        <taxon>Bacteria division WOR-3</taxon>
    </lineage>
</organism>
<reference evidence="2 3" key="1">
    <citation type="submission" date="2017-07" db="EMBL/GenBank/DDBJ databases">
        <title>Recovery of genomes from metagenomes via a dereplication, aggregation, and scoring strategy.</title>
        <authorList>
            <person name="Sieber C.M."/>
            <person name="Probst A.J."/>
            <person name="Sharrar A."/>
            <person name="Thomas B.C."/>
            <person name="Hess M."/>
            <person name="Tringe S.G."/>
            <person name="Banfield J.F."/>
        </authorList>
    </citation>
    <scope>NUCLEOTIDE SEQUENCE [LARGE SCALE GENOMIC DNA]</scope>
    <source>
        <strain evidence="2">JGI_Cruoil_03_44_89</strain>
    </source>
</reference>
<evidence type="ECO:0000313" key="3">
    <source>
        <dbReference type="Proteomes" id="UP000215215"/>
    </source>
</evidence>
<dbReference type="EMBL" id="NOZQ01000179">
    <property type="protein sequence ID" value="OYD14497.1"/>
    <property type="molecule type" value="Genomic_DNA"/>
</dbReference>
<feature type="transmembrane region" description="Helical" evidence="1">
    <location>
        <begin position="249"/>
        <end position="267"/>
    </location>
</feature>
<sequence>MKEFLVKLGKIDRRVIYLLVILAVVIPLIVKIRLPIFISRETNGVYTIIEHCPEDKIVLLDCTWDAGNRGENWPQTEAVMVHLMRKGIKFAIMSRIPQGTGFGREIAEKVAKKYGKKYGIDWCNLGYLPGEAAMIQALAKDIKGVVKKDIKGTPLDSIPMMQGIEDIRDISLICGIAYWPSEDWLRFVQGVYGTNVAFCSSAIVSSAMYPFLDSGQLCGLLVGVRGAAEYERLLGTEELGTELIVPQSMVHLLIVVLIVLANIGFWAERREKKEERRGIRDEGGETGK</sequence>
<evidence type="ECO:0000313" key="2">
    <source>
        <dbReference type="EMBL" id="OYD14497.1"/>
    </source>
</evidence>
<feature type="transmembrane region" description="Helical" evidence="1">
    <location>
        <begin position="15"/>
        <end position="34"/>
    </location>
</feature>
<name>A0A235BS08_UNCW3</name>
<feature type="transmembrane region" description="Helical" evidence="1">
    <location>
        <begin position="191"/>
        <end position="212"/>
    </location>
</feature>
<evidence type="ECO:0000256" key="1">
    <source>
        <dbReference type="SAM" id="Phobius"/>
    </source>
</evidence>
<comment type="caution">
    <text evidence="2">The sequence shown here is derived from an EMBL/GenBank/DDBJ whole genome shotgun (WGS) entry which is preliminary data.</text>
</comment>
<dbReference type="AlphaFoldDB" id="A0A235BS08"/>
<gene>
    <name evidence="2" type="ORF">CH333_07825</name>
</gene>
<accession>A0A235BS08</accession>
<keyword evidence="1" id="KW-1133">Transmembrane helix</keyword>
<dbReference type="Proteomes" id="UP000215215">
    <property type="component" value="Unassembled WGS sequence"/>
</dbReference>
<protein>
    <submittedName>
        <fullName evidence="2">Uncharacterized protein</fullName>
    </submittedName>
</protein>
<keyword evidence="1" id="KW-0472">Membrane</keyword>